<feature type="region of interest" description="Disordered" evidence="1">
    <location>
        <begin position="59"/>
        <end position="108"/>
    </location>
</feature>
<accession>D1ME32</accession>
<protein>
    <submittedName>
        <fullName evidence="2">Uncharacterized protein</fullName>
    </submittedName>
</protein>
<evidence type="ECO:0000256" key="1">
    <source>
        <dbReference type="SAM" id="MobiDB-lite"/>
    </source>
</evidence>
<feature type="compositionally biased region" description="Low complexity" evidence="1">
    <location>
        <begin position="12"/>
        <end position="25"/>
    </location>
</feature>
<feature type="region of interest" description="Disordered" evidence="1">
    <location>
        <begin position="1"/>
        <end position="25"/>
    </location>
</feature>
<reference evidence="2" key="1">
    <citation type="submission" date="2009-10" db="EMBL/GenBank/DDBJ databases">
        <title>Global Transcriptomic Responses of Maize Seedling Roots to Nitrate.</title>
        <authorList>
            <person name="Miller M.E."/>
            <person name="Schnable P.S."/>
            <person name="Dash S."/>
            <person name="Nettleton D."/>
        </authorList>
    </citation>
    <scope>NUCLEOTIDE SEQUENCE</scope>
</reference>
<dbReference type="EMBL" id="GU134635">
    <property type="protein sequence ID" value="ACY95281.1"/>
    <property type="molecule type" value="mRNA"/>
</dbReference>
<dbReference type="AlphaFoldDB" id="D1ME32"/>
<sequence length="108" mass="11224">MDEFPGWKREAAAASGAGAPVADDAAPAGAVGVGLLAHVRRVPELARWGHQGLRIHEHGRAPPQHLVGGGDTQRHSCGPCRAGAVRPVPGLAHPPLHAQPEDRRRGLA</sequence>
<organism evidence="2">
    <name type="scientific">Zea mays</name>
    <name type="common">Maize</name>
    <dbReference type="NCBI Taxonomy" id="4577"/>
    <lineage>
        <taxon>Eukaryota</taxon>
        <taxon>Viridiplantae</taxon>
        <taxon>Streptophyta</taxon>
        <taxon>Embryophyta</taxon>
        <taxon>Tracheophyta</taxon>
        <taxon>Spermatophyta</taxon>
        <taxon>Magnoliopsida</taxon>
        <taxon>Liliopsida</taxon>
        <taxon>Poales</taxon>
        <taxon>Poaceae</taxon>
        <taxon>PACMAD clade</taxon>
        <taxon>Panicoideae</taxon>
        <taxon>Andropogonodae</taxon>
        <taxon>Andropogoneae</taxon>
        <taxon>Tripsacinae</taxon>
        <taxon>Zea</taxon>
    </lineage>
</organism>
<feature type="compositionally biased region" description="Basic and acidic residues" evidence="1">
    <location>
        <begin position="99"/>
        <end position="108"/>
    </location>
</feature>
<name>D1ME32_MAIZE</name>
<proteinExistence type="evidence at transcript level"/>
<evidence type="ECO:0000313" key="2">
    <source>
        <dbReference type="EMBL" id="ACY95281.1"/>
    </source>
</evidence>
<feature type="compositionally biased region" description="Basic and acidic residues" evidence="1">
    <location>
        <begin position="1"/>
        <end position="11"/>
    </location>
</feature>